<dbReference type="GO" id="GO:0006950">
    <property type="term" value="P:response to stress"/>
    <property type="evidence" value="ECO:0007669"/>
    <property type="project" value="UniProtKB-ARBA"/>
</dbReference>
<feature type="binding site" evidence="6">
    <location>
        <position position="284"/>
    </location>
    <ligand>
        <name>FAD</name>
        <dbReference type="ChEBI" id="CHEBI:57692"/>
    </ligand>
</feature>
<evidence type="ECO:0000256" key="1">
    <source>
        <dbReference type="ARBA" id="ARBA00001932"/>
    </source>
</evidence>
<dbReference type="SUPFAM" id="SSF52425">
    <property type="entry name" value="Cryptochrome/photolyase, N-terminal domain"/>
    <property type="match status" value="1"/>
</dbReference>
<feature type="region of interest" description="Disordered" evidence="8">
    <location>
        <begin position="538"/>
        <end position="570"/>
    </location>
</feature>
<dbReference type="PROSITE" id="PS00691">
    <property type="entry name" value="DNA_PHOTOLYASES_1_2"/>
    <property type="match status" value="1"/>
</dbReference>
<evidence type="ECO:0000256" key="8">
    <source>
        <dbReference type="SAM" id="MobiDB-lite"/>
    </source>
</evidence>
<dbReference type="InterPro" id="IPR036134">
    <property type="entry name" value="Crypto/Photolyase_FAD-like_sf"/>
</dbReference>
<dbReference type="InterPro" id="IPR014134">
    <property type="entry name" value="Cryptochrome_pln"/>
</dbReference>
<dbReference type="FunFam" id="1.10.579.10:FF:000003">
    <property type="entry name" value="Deoxyribodipyrimidine photo-lyase"/>
    <property type="match status" value="1"/>
</dbReference>
<dbReference type="GO" id="GO:0032922">
    <property type="term" value="P:circadian regulation of gene expression"/>
    <property type="evidence" value="ECO:0007669"/>
    <property type="project" value="TreeGrafter"/>
</dbReference>
<feature type="compositionally biased region" description="Polar residues" evidence="8">
    <location>
        <begin position="584"/>
        <end position="618"/>
    </location>
</feature>
<organism evidence="10 11">
    <name type="scientific">Ficus carica</name>
    <name type="common">Common fig</name>
    <dbReference type="NCBI Taxonomy" id="3494"/>
    <lineage>
        <taxon>Eukaryota</taxon>
        <taxon>Viridiplantae</taxon>
        <taxon>Streptophyta</taxon>
        <taxon>Embryophyta</taxon>
        <taxon>Tracheophyta</taxon>
        <taxon>Spermatophyta</taxon>
        <taxon>Magnoliopsida</taxon>
        <taxon>eudicotyledons</taxon>
        <taxon>Gunneridae</taxon>
        <taxon>Pentapetalae</taxon>
        <taxon>rosids</taxon>
        <taxon>fabids</taxon>
        <taxon>Rosales</taxon>
        <taxon>Moraceae</taxon>
        <taxon>Ficeae</taxon>
        <taxon>Ficus</taxon>
    </lineage>
</organism>
<evidence type="ECO:0000256" key="4">
    <source>
        <dbReference type="ARBA" id="ARBA00022827"/>
    </source>
</evidence>
<feature type="binding site" evidence="6">
    <location>
        <begin position="241"/>
        <end position="245"/>
    </location>
    <ligand>
        <name>FAD</name>
        <dbReference type="ChEBI" id="CHEBI:57692"/>
    </ligand>
</feature>
<proteinExistence type="inferred from homology"/>
<evidence type="ECO:0000256" key="5">
    <source>
        <dbReference type="ARBA" id="ARBA00022991"/>
    </source>
</evidence>
<evidence type="ECO:0000313" key="10">
    <source>
        <dbReference type="EMBL" id="GMN53416.1"/>
    </source>
</evidence>
<keyword evidence="4 6" id="KW-0274">FAD</keyword>
<dbReference type="AlphaFoldDB" id="A0AA88AVY6"/>
<dbReference type="InterPro" id="IPR018394">
    <property type="entry name" value="DNA_photolyase_1_CS_C"/>
</dbReference>
<gene>
    <name evidence="10" type="ORF">TIFTF001_022540</name>
</gene>
<accession>A0AA88AVY6</accession>
<feature type="compositionally biased region" description="Polar residues" evidence="8">
    <location>
        <begin position="538"/>
        <end position="547"/>
    </location>
</feature>
<comment type="cofactor">
    <cofactor evidence="6">
        <name>FAD</name>
        <dbReference type="ChEBI" id="CHEBI:57692"/>
    </cofactor>
    <text evidence="6">Binds 1 FAD per subunit.</text>
</comment>
<protein>
    <recommendedName>
        <fullName evidence="9">Photolyase/cryptochrome alpha/beta domain-containing protein</fullName>
    </recommendedName>
</protein>
<name>A0AA88AVY6_FICCA</name>
<feature type="site" description="Electron transfer via tryptophanyl radical" evidence="7">
    <location>
        <position position="394"/>
    </location>
</feature>
<dbReference type="Gene3D" id="1.25.40.80">
    <property type="match status" value="1"/>
</dbReference>
<dbReference type="PROSITE" id="PS51645">
    <property type="entry name" value="PHR_CRY_ALPHA_BETA"/>
    <property type="match status" value="1"/>
</dbReference>
<dbReference type="NCBIfam" id="TIGR02766">
    <property type="entry name" value="crypt_chrom_pln"/>
    <property type="match status" value="1"/>
</dbReference>
<dbReference type="GO" id="GO:0005737">
    <property type="term" value="C:cytoplasm"/>
    <property type="evidence" value="ECO:0007669"/>
    <property type="project" value="TreeGrafter"/>
</dbReference>
<feature type="domain" description="Photolyase/cryptochrome alpha/beta" evidence="9">
    <location>
        <begin position="5"/>
        <end position="134"/>
    </location>
</feature>
<dbReference type="PANTHER" id="PTHR11455">
    <property type="entry name" value="CRYPTOCHROME"/>
    <property type="match status" value="1"/>
</dbReference>
<dbReference type="Pfam" id="PF03441">
    <property type="entry name" value="FAD_binding_7"/>
    <property type="match status" value="1"/>
</dbReference>
<feature type="binding site" evidence="6">
    <location>
        <position position="229"/>
    </location>
    <ligand>
        <name>FAD</name>
        <dbReference type="ChEBI" id="CHEBI:57692"/>
    </ligand>
</feature>
<dbReference type="GO" id="GO:0005634">
    <property type="term" value="C:nucleus"/>
    <property type="evidence" value="ECO:0007669"/>
    <property type="project" value="TreeGrafter"/>
</dbReference>
<feature type="site" description="Electron transfer via tryptophanyl radical" evidence="7">
    <location>
        <position position="371"/>
    </location>
</feature>
<comment type="cofactor">
    <cofactor evidence="1">
        <name>(6R)-5,10-methylene-5,6,7,8-tetrahydrofolate</name>
        <dbReference type="ChEBI" id="CHEBI:15636"/>
    </cofactor>
</comment>
<dbReference type="Pfam" id="PF00875">
    <property type="entry name" value="DNA_photolyase"/>
    <property type="match status" value="1"/>
</dbReference>
<dbReference type="InterPro" id="IPR006050">
    <property type="entry name" value="DNA_photolyase_N"/>
</dbReference>
<dbReference type="GO" id="GO:0043153">
    <property type="term" value="P:entrainment of circadian clock by photoperiod"/>
    <property type="evidence" value="ECO:0007669"/>
    <property type="project" value="TreeGrafter"/>
</dbReference>
<comment type="caution">
    <text evidence="10">The sequence shown here is derived from an EMBL/GenBank/DDBJ whole genome shotgun (WGS) entry which is preliminary data.</text>
</comment>
<dbReference type="GO" id="GO:0006139">
    <property type="term" value="P:nucleobase-containing compound metabolic process"/>
    <property type="evidence" value="ECO:0007669"/>
    <property type="project" value="UniProtKB-ARBA"/>
</dbReference>
<evidence type="ECO:0000256" key="3">
    <source>
        <dbReference type="ARBA" id="ARBA00022630"/>
    </source>
</evidence>
<keyword evidence="5" id="KW-0157">Chromophore</keyword>
<evidence type="ECO:0000256" key="7">
    <source>
        <dbReference type="PIRSR" id="PIRSR602081-2"/>
    </source>
</evidence>
<dbReference type="InterPro" id="IPR002081">
    <property type="entry name" value="Cryptochrome/DNA_photolyase_1"/>
</dbReference>
<dbReference type="GO" id="GO:0009882">
    <property type="term" value="F:blue light photoreceptor activity"/>
    <property type="evidence" value="ECO:0007669"/>
    <property type="project" value="InterPro"/>
</dbReference>
<dbReference type="InterPro" id="IPR014729">
    <property type="entry name" value="Rossmann-like_a/b/a_fold"/>
</dbReference>
<dbReference type="PROSITE" id="PS00394">
    <property type="entry name" value="DNA_PHOTOLYASES_1_1"/>
    <property type="match status" value="1"/>
</dbReference>
<evidence type="ECO:0000256" key="2">
    <source>
        <dbReference type="ARBA" id="ARBA00005862"/>
    </source>
</evidence>
<keyword evidence="11" id="KW-1185">Reference proteome</keyword>
<keyword evidence="3 6" id="KW-0285">Flavoprotein</keyword>
<feature type="site" description="Electron transfer via tryptophanyl radical" evidence="7">
    <location>
        <position position="318"/>
    </location>
</feature>
<dbReference type="Proteomes" id="UP001187192">
    <property type="component" value="Unassembled WGS sequence"/>
</dbReference>
<dbReference type="PRINTS" id="PR00147">
    <property type="entry name" value="DNAPHOTLYASE"/>
</dbReference>
<dbReference type="Gene3D" id="3.40.50.620">
    <property type="entry name" value="HUPs"/>
    <property type="match status" value="1"/>
</dbReference>
<comment type="similarity">
    <text evidence="2">Belongs to the DNA photolyase class-1 family.</text>
</comment>
<reference evidence="10" key="1">
    <citation type="submission" date="2023-07" db="EMBL/GenBank/DDBJ databases">
        <title>draft genome sequence of fig (Ficus carica).</title>
        <authorList>
            <person name="Takahashi T."/>
            <person name="Nishimura K."/>
        </authorList>
    </citation>
    <scope>NUCLEOTIDE SEQUENCE</scope>
</reference>
<dbReference type="GO" id="GO:0003677">
    <property type="term" value="F:DNA binding"/>
    <property type="evidence" value="ECO:0007669"/>
    <property type="project" value="TreeGrafter"/>
</dbReference>
<dbReference type="GO" id="GO:0071949">
    <property type="term" value="F:FAD binding"/>
    <property type="evidence" value="ECO:0007669"/>
    <property type="project" value="TreeGrafter"/>
</dbReference>
<evidence type="ECO:0000259" key="9">
    <source>
        <dbReference type="PROSITE" id="PS51645"/>
    </source>
</evidence>
<sequence>MGSGGKTIVWFRRDLRIEDNQALAAAAREGSVLPVYIWCPKEEGQFYPGRVSRWWLKQSLVHLERSLKSLGAELVLIKAQTTLEALLECICATGATKVVFNHLYDPVSLVRDHNVREKLVELGTSVQSYNGDLLFEPWEVYDENGHAFTTFEAYWEKCLQMPMEPVSLLPPWKLRPATGTILKCSIDELSLEDESEKASNALLGRAWSPGWSSADNTLNEFIEEQLLHYSKNRLKVGGHYTSLLSPYLHFGELSVRKVFQSARMKQILWTKEGNSSGEESVNLFLRAIGLREYSRYLCFNFPFTHERSLLSNLKFFPWQPDTAHFKAWRQGRTGYPLVDAGMRELWATGWIHNRTRVIVSSFAVKVLLIPWRWGMKYFWDTLLDADLESDILGWQYISGSLPDGHELERLDSPELQGSKFDPEGEYVRHWLPELARLPTEWIHHPWDAPESVLKASGVELGLNYPKPIIDIDSAREHLTEAIMRMWEMEAAAKAAESNGKDEEVVDNLDRIESSAIPTVVLKGRAPCHTISSNDQRVPSFHIANNNTPKRKRSKSMEEERPIPGNSHNLVKVGTSRADEDLCSTAESTSVKKQTTSESSFYVPQSSSMSIGNPSQECESSGIMRPGQEHVDMEQSPDKDAALVVCNSPAVNMYRNYHEGLNIKGMFTKVAFLISRRPWRSNPPSLGKLTRNCILLRKEDSSAFIGHTSLDVAIEDMFFDSQKPTYYTFLEDYNPILHHQLHLFAGLENTSCGDAYSAGSRLQLPPTVHLL</sequence>
<dbReference type="InterPro" id="IPR005101">
    <property type="entry name" value="Cryptochr/Photolyase_FAD-bd"/>
</dbReference>
<feature type="region of interest" description="Disordered" evidence="8">
    <location>
        <begin position="584"/>
        <end position="621"/>
    </location>
</feature>
<evidence type="ECO:0000313" key="11">
    <source>
        <dbReference type="Proteomes" id="UP001187192"/>
    </source>
</evidence>
<dbReference type="GO" id="GO:0003904">
    <property type="term" value="F:deoxyribodipyrimidine photo-lyase activity"/>
    <property type="evidence" value="ECO:0007669"/>
    <property type="project" value="TreeGrafter"/>
</dbReference>
<evidence type="ECO:0000256" key="6">
    <source>
        <dbReference type="PIRSR" id="PIRSR602081-1"/>
    </source>
</evidence>
<dbReference type="InterPro" id="IPR036155">
    <property type="entry name" value="Crypto/Photolyase_N_sf"/>
</dbReference>
<dbReference type="SUPFAM" id="SSF48173">
    <property type="entry name" value="Cryptochrome/photolyase FAD-binding domain"/>
    <property type="match status" value="1"/>
</dbReference>
<dbReference type="PANTHER" id="PTHR11455:SF18">
    <property type="entry name" value="SI:CH1073-390K14.1"/>
    <property type="match status" value="1"/>
</dbReference>
<dbReference type="Gene3D" id="1.10.579.10">
    <property type="entry name" value="DNA Cyclobutane Dipyrimidine Photolyase, subunit A, domain 3"/>
    <property type="match status" value="1"/>
</dbReference>
<dbReference type="EMBL" id="BTGU01000046">
    <property type="protein sequence ID" value="GMN53416.1"/>
    <property type="molecule type" value="Genomic_DNA"/>
</dbReference>
<feature type="binding site" evidence="6">
    <location>
        <begin position="384"/>
        <end position="386"/>
    </location>
    <ligand>
        <name>FAD</name>
        <dbReference type="ChEBI" id="CHEBI:57692"/>
    </ligand>
</feature>